<feature type="transmembrane region" description="Helical" evidence="6">
    <location>
        <begin position="196"/>
        <end position="219"/>
    </location>
</feature>
<dbReference type="InterPro" id="IPR036259">
    <property type="entry name" value="MFS_trans_sf"/>
</dbReference>
<evidence type="ECO:0000259" key="7">
    <source>
        <dbReference type="PROSITE" id="PS50850"/>
    </source>
</evidence>
<feature type="transmembrane region" description="Helical" evidence="6">
    <location>
        <begin position="67"/>
        <end position="86"/>
    </location>
</feature>
<dbReference type="AlphaFoldDB" id="A0A1S1MP66"/>
<protein>
    <recommendedName>
        <fullName evidence="7">Major facilitator superfamily (MFS) profile domain-containing protein</fullName>
    </recommendedName>
</protein>
<keyword evidence="2" id="KW-1003">Cell membrane</keyword>
<dbReference type="RefSeq" id="WP_070987879.1">
    <property type="nucleotide sequence ID" value="NZ_MKJU01000037.1"/>
</dbReference>
<evidence type="ECO:0000313" key="8">
    <source>
        <dbReference type="EMBL" id="OHU86838.1"/>
    </source>
</evidence>
<proteinExistence type="predicted"/>
<accession>A0A1S1MP66</accession>
<keyword evidence="9" id="KW-1185">Reference proteome</keyword>
<dbReference type="Gene3D" id="1.20.1720.10">
    <property type="entry name" value="Multidrug resistance protein D"/>
    <property type="match status" value="1"/>
</dbReference>
<keyword evidence="4 6" id="KW-1133">Transmembrane helix</keyword>
<feature type="domain" description="Major facilitator superfamily (MFS) profile" evidence="7">
    <location>
        <begin position="1"/>
        <end position="383"/>
    </location>
</feature>
<dbReference type="STRING" id="1859457.BET10_01170"/>
<dbReference type="InterPro" id="IPR020846">
    <property type="entry name" value="MFS_dom"/>
</dbReference>
<evidence type="ECO:0000256" key="6">
    <source>
        <dbReference type="SAM" id="Phobius"/>
    </source>
</evidence>
<dbReference type="Proteomes" id="UP000179786">
    <property type="component" value="Unassembled WGS sequence"/>
</dbReference>
<evidence type="ECO:0000313" key="9">
    <source>
        <dbReference type="Proteomes" id="UP000179786"/>
    </source>
</evidence>
<dbReference type="PANTHER" id="PTHR43124">
    <property type="entry name" value="PURINE EFFLUX PUMP PBUE"/>
    <property type="match status" value="1"/>
</dbReference>
<dbReference type="PROSITE" id="PS50850">
    <property type="entry name" value="MFS"/>
    <property type="match status" value="1"/>
</dbReference>
<dbReference type="InterPro" id="IPR050189">
    <property type="entry name" value="MFS_Efflux_Transporters"/>
</dbReference>
<feature type="transmembrane region" description="Helical" evidence="6">
    <location>
        <begin position="125"/>
        <end position="143"/>
    </location>
</feature>
<feature type="transmembrane region" description="Helical" evidence="6">
    <location>
        <begin position="270"/>
        <end position="291"/>
    </location>
</feature>
<feature type="transmembrane region" description="Helical" evidence="6">
    <location>
        <begin position="329"/>
        <end position="353"/>
    </location>
</feature>
<sequence>MLIIAMLLLSSSQLASQIFFPVLPQIATDLQMSQGLSQMMITGYFICLGLSQLVVGPLRDKYGDRQVFLAGQLVFVVGSICCALATNTECFALGRLLQGLGAAAPLLISRTILGAVYRGSQLREALGCLAMVASCVAILAPWFGGVLASWADWQFVAWALSAYLMIVALIGYWLLPTELSSNVAVSLYPHHIFKQYLALLSAPKFVAIALFKWTPTFIYMTTQLYFPFVLQQQFALSEAQFGSVMMLPMAGLLVGSLLSRKLQRHLNMAWVTGMFWPLLVLSGVCYMFMSFTLLNALFAYGLVMVMFGGYFAIYIQMLSEHFCEHAGSANALIGACELLLFTVLAVACNSYFIDVPSDMAWITWFMAVLLGWAWLTLFLSKWSWHRFLLDKRARSM</sequence>
<keyword evidence="3 6" id="KW-0812">Transmembrane</keyword>
<feature type="transmembrane region" description="Helical" evidence="6">
    <location>
        <begin position="39"/>
        <end position="55"/>
    </location>
</feature>
<dbReference type="GO" id="GO:0022857">
    <property type="term" value="F:transmembrane transporter activity"/>
    <property type="evidence" value="ECO:0007669"/>
    <property type="project" value="InterPro"/>
</dbReference>
<dbReference type="InterPro" id="IPR011701">
    <property type="entry name" value="MFS"/>
</dbReference>
<feature type="transmembrane region" description="Helical" evidence="6">
    <location>
        <begin position="297"/>
        <end position="317"/>
    </location>
</feature>
<dbReference type="PANTHER" id="PTHR43124:SF3">
    <property type="entry name" value="CHLORAMPHENICOL EFFLUX PUMP RV0191"/>
    <property type="match status" value="1"/>
</dbReference>
<evidence type="ECO:0000256" key="3">
    <source>
        <dbReference type="ARBA" id="ARBA00022692"/>
    </source>
</evidence>
<organism evidence="8 9">
    <name type="scientific">Pseudoalteromonas amylolytica</name>
    <dbReference type="NCBI Taxonomy" id="1859457"/>
    <lineage>
        <taxon>Bacteria</taxon>
        <taxon>Pseudomonadati</taxon>
        <taxon>Pseudomonadota</taxon>
        <taxon>Gammaproteobacteria</taxon>
        <taxon>Alteromonadales</taxon>
        <taxon>Pseudoalteromonadaceae</taxon>
        <taxon>Pseudoalteromonas</taxon>
    </lineage>
</organism>
<name>A0A1S1MP66_9GAMM</name>
<keyword evidence="5 6" id="KW-0472">Membrane</keyword>
<dbReference type="GO" id="GO:0005886">
    <property type="term" value="C:plasma membrane"/>
    <property type="evidence" value="ECO:0007669"/>
    <property type="project" value="UniProtKB-SubCell"/>
</dbReference>
<dbReference type="SUPFAM" id="SSF103473">
    <property type="entry name" value="MFS general substrate transporter"/>
    <property type="match status" value="1"/>
</dbReference>
<dbReference type="Pfam" id="PF07690">
    <property type="entry name" value="MFS_1"/>
    <property type="match status" value="1"/>
</dbReference>
<comment type="caution">
    <text evidence="8">The sequence shown here is derived from an EMBL/GenBank/DDBJ whole genome shotgun (WGS) entry which is preliminary data.</text>
</comment>
<evidence type="ECO:0000256" key="2">
    <source>
        <dbReference type="ARBA" id="ARBA00022475"/>
    </source>
</evidence>
<feature type="transmembrane region" description="Helical" evidence="6">
    <location>
        <begin position="239"/>
        <end position="258"/>
    </location>
</feature>
<dbReference type="EMBL" id="MKJU01000037">
    <property type="protein sequence ID" value="OHU86838.1"/>
    <property type="molecule type" value="Genomic_DNA"/>
</dbReference>
<evidence type="ECO:0000256" key="4">
    <source>
        <dbReference type="ARBA" id="ARBA00022989"/>
    </source>
</evidence>
<reference evidence="8 9" key="1">
    <citation type="submission" date="2016-09" db="EMBL/GenBank/DDBJ databases">
        <title>Pseudoalteromonas amylolytica sp. nov., isolated from the surface seawater.</title>
        <authorList>
            <person name="Wu Y.-H."/>
            <person name="Cheng H."/>
            <person name="Jin X.-B."/>
            <person name="Wang C.-S."/>
            <person name="Xu X.-W."/>
        </authorList>
    </citation>
    <scope>NUCLEOTIDE SEQUENCE [LARGE SCALE GENOMIC DNA]</scope>
    <source>
        <strain evidence="8 9">JW1</strain>
    </source>
</reference>
<feature type="transmembrane region" description="Helical" evidence="6">
    <location>
        <begin position="359"/>
        <end position="379"/>
    </location>
</feature>
<gene>
    <name evidence="8" type="ORF">BET10_01170</name>
</gene>
<evidence type="ECO:0000256" key="1">
    <source>
        <dbReference type="ARBA" id="ARBA00004651"/>
    </source>
</evidence>
<feature type="transmembrane region" description="Helical" evidence="6">
    <location>
        <begin position="92"/>
        <end position="113"/>
    </location>
</feature>
<evidence type="ECO:0000256" key="5">
    <source>
        <dbReference type="ARBA" id="ARBA00023136"/>
    </source>
</evidence>
<feature type="transmembrane region" description="Helical" evidence="6">
    <location>
        <begin position="155"/>
        <end position="175"/>
    </location>
</feature>
<dbReference type="OrthoDB" id="9814303at2"/>
<comment type="subcellular location">
    <subcellularLocation>
        <location evidence="1">Cell membrane</location>
        <topology evidence="1">Multi-pass membrane protein</topology>
    </subcellularLocation>
</comment>